<name>A0A0E9S5I7_ANGAN</name>
<sequence length="21" mass="2477">MKGPRIRKMVCLTKTETKNKN</sequence>
<dbReference type="EMBL" id="GBXM01072026">
    <property type="protein sequence ID" value="JAH36551.1"/>
    <property type="molecule type" value="Transcribed_RNA"/>
</dbReference>
<feature type="region of interest" description="Disordered" evidence="1">
    <location>
        <begin position="1"/>
        <end position="21"/>
    </location>
</feature>
<reference evidence="2" key="2">
    <citation type="journal article" date="2015" name="Fish Shellfish Immunol.">
        <title>Early steps in the European eel (Anguilla anguilla)-Vibrio vulnificus interaction in the gills: Role of the RtxA13 toxin.</title>
        <authorList>
            <person name="Callol A."/>
            <person name="Pajuelo D."/>
            <person name="Ebbesson L."/>
            <person name="Teles M."/>
            <person name="MacKenzie S."/>
            <person name="Amaro C."/>
        </authorList>
    </citation>
    <scope>NUCLEOTIDE SEQUENCE</scope>
</reference>
<reference evidence="2" key="1">
    <citation type="submission" date="2014-11" db="EMBL/GenBank/DDBJ databases">
        <authorList>
            <person name="Amaro Gonzalez C."/>
        </authorList>
    </citation>
    <scope>NUCLEOTIDE SEQUENCE</scope>
</reference>
<protein>
    <submittedName>
        <fullName evidence="2">Uncharacterized protein</fullName>
    </submittedName>
</protein>
<evidence type="ECO:0000313" key="2">
    <source>
        <dbReference type="EMBL" id="JAH36551.1"/>
    </source>
</evidence>
<proteinExistence type="predicted"/>
<organism evidence="2">
    <name type="scientific">Anguilla anguilla</name>
    <name type="common">European freshwater eel</name>
    <name type="synonym">Muraena anguilla</name>
    <dbReference type="NCBI Taxonomy" id="7936"/>
    <lineage>
        <taxon>Eukaryota</taxon>
        <taxon>Metazoa</taxon>
        <taxon>Chordata</taxon>
        <taxon>Craniata</taxon>
        <taxon>Vertebrata</taxon>
        <taxon>Euteleostomi</taxon>
        <taxon>Actinopterygii</taxon>
        <taxon>Neopterygii</taxon>
        <taxon>Teleostei</taxon>
        <taxon>Anguilliformes</taxon>
        <taxon>Anguillidae</taxon>
        <taxon>Anguilla</taxon>
    </lineage>
</organism>
<dbReference type="AlphaFoldDB" id="A0A0E9S5I7"/>
<evidence type="ECO:0000256" key="1">
    <source>
        <dbReference type="SAM" id="MobiDB-lite"/>
    </source>
</evidence>
<accession>A0A0E9S5I7</accession>